<evidence type="ECO:0000313" key="2">
    <source>
        <dbReference type="EMBL" id="KIK81158.1"/>
    </source>
</evidence>
<dbReference type="InParanoid" id="A0A0D0CZM4"/>
<proteinExistence type="predicted"/>
<reference evidence="3" key="2">
    <citation type="submission" date="2015-01" db="EMBL/GenBank/DDBJ databases">
        <title>Evolutionary Origins and Diversification of the Mycorrhizal Mutualists.</title>
        <authorList>
            <consortium name="DOE Joint Genome Institute"/>
            <consortium name="Mycorrhizal Genomics Consortium"/>
            <person name="Kohler A."/>
            <person name="Kuo A."/>
            <person name="Nagy L.G."/>
            <person name="Floudas D."/>
            <person name="Copeland A."/>
            <person name="Barry K.W."/>
            <person name="Cichocki N."/>
            <person name="Veneault-Fourrey C."/>
            <person name="LaButti K."/>
            <person name="Lindquist E.A."/>
            <person name="Lipzen A."/>
            <person name="Lundell T."/>
            <person name="Morin E."/>
            <person name="Murat C."/>
            <person name="Riley R."/>
            <person name="Ohm R."/>
            <person name="Sun H."/>
            <person name="Tunlid A."/>
            <person name="Henrissat B."/>
            <person name="Grigoriev I.V."/>
            <person name="Hibbett D.S."/>
            <person name="Martin F."/>
        </authorList>
    </citation>
    <scope>NUCLEOTIDE SEQUENCE [LARGE SCALE GENOMIC DNA]</scope>
    <source>
        <strain evidence="3">Ve08.2h10</strain>
    </source>
</reference>
<dbReference type="Proteomes" id="UP000054538">
    <property type="component" value="Unassembled WGS sequence"/>
</dbReference>
<feature type="region of interest" description="Disordered" evidence="1">
    <location>
        <begin position="177"/>
        <end position="248"/>
    </location>
</feature>
<dbReference type="AlphaFoldDB" id="A0A0D0CZM4"/>
<name>A0A0D0CZM4_9AGAM</name>
<accession>A0A0D0CZM4</accession>
<dbReference type="HOGENOM" id="CLU_1120456_0_0_1"/>
<feature type="compositionally biased region" description="Polar residues" evidence="1">
    <location>
        <begin position="201"/>
        <end position="248"/>
    </location>
</feature>
<dbReference type="OrthoDB" id="4230923at2759"/>
<reference evidence="2 3" key="1">
    <citation type="submission" date="2014-04" db="EMBL/GenBank/DDBJ databases">
        <authorList>
            <consortium name="DOE Joint Genome Institute"/>
            <person name="Kuo A."/>
            <person name="Kohler A."/>
            <person name="Jargeat P."/>
            <person name="Nagy L.G."/>
            <person name="Floudas D."/>
            <person name="Copeland A."/>
            <person name="Barry K.W."/>
            <person name="Cichocki N."/>
            <person name="Veneault-Fourrey C."/>
            <person name="LaButti K."/>
            <person name="Lindquist E.A."/>
            <person name="Lipzen A."/>
            <person name="Lundell T."/>
            <person name="Morin E."/>
            <person name="Murat C."/>
            <person name="Sun H."/>
            <person name="Tunlid A."/>
            <person name="Henrissat B."/>
            <person name="Grigoriev I.V."/>
            <person name="Hibbett D.S."/>
            <person name="Martin F."/>
            <person name="Nordberg H.P."/>
            <person name="Cantor M.N."/>
            <person name="Hua S.X."/>
        </authorList>
    </citation>
    <scope>NUCLEOTIDE SEQUENCE [LARGE SCALE GENOMIC DNA]</scope>
    <source>
        <strain evidence="2 3">Ve08.2h10</strain>
    </source>
</reference>
<feature type="compositionally biased region" description="Polar residues" evidence="1">
    <location>
        <begin position="177"/>
        <end position="189"/>
    </location>
</feature>
<protein>
    <submittedName>
        <fullName evidence="2">Uncharacterized protein</fullName>
    </submittedName>
</protein>
<dbReference type="EMBL" id="KN825854">
    <property type="protein sequence ID" value="KIK81158.1"/>
    <property type="molecule type" value="Genomic_DNA"/>
</dbReference>
<evidence type="ECO:0000256" key="1">
    <source>
        <dbReference type="SAM" id="MobiDB-lite"/>
    </source>
</evidence>
<gene>
    <name evidence="2" type="ORF">PAXRUDRAFT_27952</name>
</gene>
<sequence length="248" mass="27801">MDIKALTQLKNGGLILELNSSEAAQWIKQQTHKDAFLKTLETLAELKEKQYPKDGTEKLPMKPVQHADVNIRKKTAHHTCPTYLQKQAELDDKHPENSMPYYPTDKEWTQVLLPPKPVPYKCPPQTRQKEVGQRNILRQTTLDYTSAHNTMAALPQHRRAMLAHDEVATSANHTTILTPQQHPPHQTYSLPPPPSQALPKATNTPGPTSARGTSPPTLSPVTHHNTPVTSRTPTRMSQLSPPHHIQTP</sequence>
<evidence type="ECO:0000313" key="3">
    <source>
        <dbReference type="Proteomes" id="UP000054538"/>
    </source>
</evidence>
<organism evidence="2 3">
    <name type="scientific">Paxillus rubicundulus Ve08.2h10</name>
    <dbReference type="NCBI Taxonomy" id="930991"/>
    <lineage>
        <taxon>Eukaryota</taxon>
        <taxon>Fungi</taxon>
        <taxon>Dikarya</taxon>
        <taxon>Basidiomycota</taxon>
        <taxon>Agaricomycotina</taxon>
        <taxon>Agaricomycetes</taxon>
        <taxon>Agaricomycetidae</taxon>
        <taxon>Boletales</taxon>
        <taxon>Paxilineae</taxon>
        <taxon>Paxillaceae</taxon>
        <taxon>Paxillus</taxon>
    </lineage>
</organism>
<keyword evidence="3" id="KW-1185">Reference proteome</keyword>